<name>A0A9D3Q1R3_MEGAT</name>
<proteinExistence type="predicted"/>
<keyword evidence="19" id="KW-1185">Reference proteome</keyword>
<comment type="subcellular location">
    <subcellularLocation>
        <location evidence="1">Endoplasmic reticulum membrane</location>
        <topology evidence="1">Multi-pass membrane protein</topology>
    </subcellularLocation>
    <subcellularLocation>
        <location evidence="12 14">Nucleus</location>
    </subcellularLocation>
</comment>
<dbReference type="Gene3D" id="1.10.10.60">
    <property type="entry name" value="Homeodomain-like"/>
    <property type="match status" value="1"/>
</dbReference>
<feature type="transmembrane region" description="Helical" evidence="15">
    <location>
        <begin position="140"/>
        <end position="160"/>
    </location>
</feature>
<dbReference type="GO" id="GO:0046513">
    <property type="term" value="P:ceramide biosynthetic process"/>
    <property type="evidence" value="ECO:0007669"/>
    <property type="project" value="InterPro"/>
</dbReference>
<evidence type="ECO:0000256" key="2">
    <source>
        <dbReference type="ARBA" id="ARBA00004760"/>
    </source>
</evidence>
<comment type="pathway">
    <text evidence="3">Sphingolipid metabolism.</text>
</comment>
<evidence type="ECO:0000256" key="1">
    <source>
        <dbReference type="ARBA" id="ARBA00004477"/>
    </source>
</evidence>
<keyword evidence="10 13" id="KW-0472">Membrane</keyword>
<evidence type="ECO:0000256" key="3">
    <source>
        <dbReference type="ARBA" id="ARBA00004991"/>
    </source>
</evidence>
<feature type="DNA-binding region" description="Homeobox" evidence="12">
    <location>
        <begin position="69"/>
        <end position="129"/>
    </location>
</feature>
<evidence type="ECO:0000256" key="15">
    <source>
        <dbReference type="SAM" id="Phobius"/>
    </source>
</evidence>
<keyword evidence="12 14" id="KW-0238">DNA-binding</keyword>
<evidence type="ECO:0000256" key="12">
    <source>
        <dbReference type="PROSITE-ProRule" id="PRU00108"/>
    </source>
</evidence>
<evidence type="ECO:0000313" key="18">
    <source>
        <dbReference type="EMBL" id="KAG7473904.1"/>
    </source>
</evidence>
<keyword evidence="4" id="KW-0444">Lipid biosynthesis</keyword>
<dbReference type="SMART" id="SM00389">
    <property type="entry name" value="HOX"/>
    <property type="match status" value="1"/>
</dbReference>
<keyword evidence="5" id="KW-0808">Transferase</keyword>
<dbReference type="PANTHER" id="PTHR12560:SF62">
    <property type="entry name" value="CERAMIDE SYNTHASE 3 ISOFORM X1"/>
    <property type="match status" value="1"/>
</dbReference>
<dbReference type="InterPro" id="IPR009057">
    <property type="entry name" value="Homeodomain-like_sf"/>
</dbReference>
<keyword evidence="7" id="KW-0256">Endoplasmic reticulum</keyword>
<gene>
    <name evidence="18" type="ORF">MATL_G00100920</name>
</gene>
<keyword evidence="9" id="KW-0443">Lipid metabolism</keyword>
<dbReference type="Proteomes" id="UP001046870">
    <property type="component" value="Chromosome 7"/>
</dbReference>
<evidence type="ECO:0000256" key="9">
    <source>
        <dbReference type="ARBA" id="ARBA00023098"/>
    </source>
</evidence>
<feature type="transmembrane region" description="Helical" evidence="15">
    <location>
        <begin position="47"/>
        <end position="70"/>
    </location>
</feature>
<feature type="domain" description="TLC" evidence="17">
    <location>
        <begin position="131"/>
        <end position="257"/>
    </location>
</feature>
<organism evidence="18 19">
    <name type="scientific">Megalops atlanticus</name>
    <name type="common">Tarpon</name>
    <name type="synonym">Clupea gigantea</name>
    <dbReference type="NCBI Taxonomy" id="7932"/>
    <lineage>
        <taxon>Eukaryota</taxon>
        <taxon>Metazoa</taxon>
        <taxon>Chordata</taxon>
        <taxon>Craniata</taxon>
        <taxon>Vertebrata</taxon>
        <taxon>Euteleostomi</taxon>
        <taxon>Actinopterygii</taxon>
        <taxon>Neopterygii</taxon>
        <taxon>Teleostei</taxon>
        <taxon>Elopiformes</taxon>
        <taxon>Megalopidae</taxon>
        <taxon>Megalops</taxon>
    </lineage>
</organism>
<dbReference type="GO" id="GO:0003677">
    <property type="term" value="F:DNA binding"/>
    <property type="evidence" value="ECO:0007669"/>
    <property type="project" value="UniProtKB-UniRule"/>
</dbReference>
<evidence type="ECO:0000259" key="16">
    <source>
        <dbReference type="PROSITE" id="PS50071"/>
    </source>
</evidence>
<keyword evidence="12 14" id="KW-0539">Nucleus</keyword>
<dbReference type="EMBL" id="JAFDVH010000007">
    <property type="protein sequence ID" value="KAG7473904.1"/>
    <property type="molecule type" value="Genomic_DNA"/>
</dbReference>
<dbReference type="InterPro" id="IPR001356">
    <property type="entry name" value="HD"/>
</dbReference>
<comment type="pathway">
    <text evidence="2">Lipid metabolism; sphingolipid metabolism.</text>
</comment>
<dbReference type="OrthoDB" id="537032at2759"/>
<dbReference type="InterPro" id="IPR016439">
    <property type="entry name" value="Lag1/Lac1-like"/>
</dbReference>
<dbReference type="CDD" id="cd00086">
    <property type="entry name" value="homeodomain"/>
    <property type="match status" value="1"/>
</dbReference>
<dbReference type="FunFam" id="1.10.10.60:FF:000020">
    <property type="entry name" value="Ceramide synthase 5"/>
    <property type="match status" value="1"/>
</dbReference>
<comment type="catalytic activity">
    <reaction evidence="11">
        <text>sphinganine + octadecanoyl-CoA = N-(octadecanoyl)-sphinganine + CoA + H(+)</text>
        <dbReference type="Rhea" id="RHEA:36547"/>
        <dbReference type="ChEBI" id="CHEBI:15378"/>
        <dbReference type="ChEBI" id="CHEBI:57287"/>
        <dbReference type="ChEBI" id="CHEBI:57394"/>
        <dbReference type="ChEBI" id="CHEBI:57817"/>
        <dbReference type="ChEBI" id="CHEBI:67033"/>
    </reaction>
    <physiologicalReaction direction="left-to-right" evidence="11">
        <dbReference type="Rhea" id="RHEA:36548"/>
    </physiologicalReaction>
</comment>
<comment type="caution">
    <text evidence="18">The sequence shown here is derived from an EMBL/GenBank/DDBJ whole genome shotgun (WGS) entry which is preliminary data.</text>
</comment>
<dbReference type="Pfam" id="PF00046">
    <property type="entry name" value="Homeodomain"/>
    <property type="match status" value="1"/>
</dbReference>
<accession>A0A9D3Q1R3</accession>
<evidence type="ECO:0000256" key="11">
    <source>
        <dbReference type="ARBA" id="ARBA00049036"/>
    </source>
</evidence>
<evidence type="ECO:0000256" key="8">
    <source>
        <dbReference type="ARBA" id="ARBA00022989"/>
    </source>
</evidence>
<keyword evidence="8 15" id="KW-1133">Transmembrane helix</keyword>
<dbReference type="PROSITE" id="PS50922">
    <property type="entry name" value="TLC"/>
    <property type="match status" value="1"/>
</dbReference>
<feature type="transmembrane region" description="Helical" evidence="15">
    <location>
        <begin position="180"/>
        <end position="199"/>
    </location>
</feature>
<keyword evidence="6 13" id="KW-0812">Transmembrane</keyword>
<evidence type="ECO:0000256" key="10">
    <source>
        <dbReference type="ARBA" id="ARBA00023136"/>
    </source>
</evidence>
<evidence type="ECO:0000256" key="7">
    <source>
        <dbReference type="ARBA" id="ARBA00022824"/>
    </source>
</evidence>
<dbReference type="PIRSF" id="PIRSF005225">
    <property type="entry name" value="LAG1_LAC1"/>
    <property type="match status" value="1"/>
</dbReference>
<evidence type="ECO:0000259" key="17">
    <source>
        <dbReference type="PROSITE" id="PS50922"/>
    </source>
</evidence>
<dbReference type="SMART" id="SM00724">
    <property type="entry name" value="TLC"/>
    <property type="match status" value="1"/>
</dbReference>
<dbReference type="AlphaFoldDB" id="A0A9D3Q1R3"/>
<protein>
    <submittedName>
        <fullName evidence="18">Uncharacterized protein</fullName>
    </submittedName>
</protein>
<feature type="transmembrane region" description="Helical" evidence="15">
    <location>
        <begin position="211"/>
        <end position="229"/>
    </location>
</feature>
<evidence type="ECO:0000256" key="13">
    <source>
        <dbReference type="PROSITE-ProRule" id="PRU00205"/>
    </source>
</evidence>
<evidence type="ECO:0000256" key="14">
    <source>
        <dbReference type="RuleBase" id="RU000682"/>
    </source>
</evidence>
<evidence type="ECO:0000256" key="5">
    <source>
        <dbReference type="ARBA" id="ARBA00022679"/>
    </source>
</evidence>
<keyword evidence="12 14" id="KW-0371">Homeobox</keyword>
<dbReference type="SUPFAM" id="SSF46689">
    <property type="entry name" value="Homeodomain-like"/>
    <property type="match status" value="1"/>
</dbReference>
<dbReference type="PROSITE" id="PS50071">
    <property type="entry name" value="HOMEOBOX_2"/>
    <property type="match status" value="1"/>
</dbReference>
<sequence>MLQMVGEWFWWDRIWLPSNLTWSDLEDQEGRVYAKVSDLYITVPCSIAFLVIRYLFEWLIATPVAASFGIRDRVQRRAIESPVLEKYFCSCCRNPTQSDIDGLSKKCGWTSRQVERWFRQRRNQDRPGLLKKFREASWRFVFYLLVFIGGFIALYDKPWFYDTQEVFASFPKQSLLNSQYWYYITEMSFYGSLLFSVTFDVRRKDFKEQIIHHLATLTLLVFSWCANYIRIGTLVMIVHDASDVLLEVLHVVQAQDM</sequence>
<evidence type="ECO:0000256" key="4">
    <source>
        <dbReference type="ARBA" id="ARBA00022516"/>
    </source>
</evidence>
<evidence type="ECO:0000256" key="6">
    <source>
        <dbReference type="ARBA" id="ARBA00022692"/>
    </source>
</evidence>
<dbReference type="GO" id="GO:0005634">
    <property type="term" value="C:nucleus"/>
    <property type="evidence" value="ECO:0007669"/>
    <property type="project" value="UniProtKB-SubCell"/>
</dbReference>
<dbReference type="PANTHER" id="PTHR12560">
    <property type="entry name" value="LONGEVITY ASSURANCE FACTOR 1 LAG1"/>
    <property type="match status" value="1"/>
</dbReference>
<dbReference type="GO" id="GO:0005789">
    <property type="term" value="C:endoplasmic reticulum membrane"/>
    <property type="evidence" value="ECO:0007669"/>
    <property type="project" value="UniProtKB-SubCell"/>
</dbReference>
<feature type="domain" description="Homeobox" evidence="16">
    <location>
        <begin position="67"/>
        <end position="128"/>
    </location>
</feature>
<dbReference type="Pfam" id="PF03798">
    <property type="entry name" value="TRAM_LAG1_CLN8"/>
    <property type="match status" value="1"/>
</dbReference>
<evidence type="ECO:0000313" key="19">
    <source>
        <dbReference type="Proteomes" id="UP001046870"/>
    </source>
</evidence>
<dbReference type="InterPro" id="IPR006634">
    <property type="entry name" value="TLC-dom"/>
</dbReference>
<dbReference type="GO" id="GO:0050291">
    <property type="term" value="F:sphingosine N-acyltransferase activity"/>
    <property type="evidence" value="ECO:0007669"/>
    <property type="project" value="InterPro"/>
</dbReference>
<reference evidence="18" key="1">
    <citation type="submission" date="2021-01" db="EMBL/GenBank/DDBJ databases">
        <authorList>
            <person name="Zahm M."/>
            <person name="Roques C."/>
            <person name="Cabau C."/>
            <person name="Klopp C."/>
            <person name="Donnadieu C."/>
            <person name="Jouanno E."/>
            <person name="Lampietro C."/>
            <person name="Louis A."/>
            <person name="Herpin A."/>
            <person name="Echchiki A."/>
            <person name="Berthelot C."/>
            <person name="Parey E."/>
            <person name="Roest-Crollius H."/>
            <person name="Braasch I."/>
            <person name="Postlethwait J."/>
            <person name="Bobe J."/>
            <person name="Montfort J."/>
            <person name="Bouchez O."/>
            <person name="Begum T."/>
            <person name="Mejri S."/>
            <person name="Adams A."/>
            <person name="Chen W.-J."/>
            <person name="Guiguen Y."/>
        </authorList>
    </citation>
    <scope>NUCLEOTIDE SEQUENCE</scope>
    <source>
        <strain evidence="18">YG-15Mar2019-1</strain>
        <tissue evidence="18">Brain</tissue>
    </source>
</reference>